<proteinExistence type="predicted"/>
<dbReference type="Proteomes" id="UP001165060">
    <property type="component" value="Unassembled WGS sequence"/>
</dbReference>
<comment type="caution">
    <text evidence="3">The sequence shown here is derived from an EMBL/GenBank/DDBJ whole genome shotgun (WGS) entry which is preliminary data.</text>
</comment>
<feature type="coiled-coil region" evidence="1">
    <location>
        <begin position="432"/>
        <end position="459"/>
    </location>
</feature>
<keyword evidence="2" id="KW-0812">Transmembrane</keyword>
<reference evidence="3 4" key="1">
    <citation type="journal article" date="2023" name="Commun. Biol.">
        <title>Genome analysis of Parmales, the sister group of diatoms, reveals the evolutionary specialization of diatoms from phago-mixotrophs to photoautotrophs.</title>
        <authorList>
            <person name="Ban H."/>
            <person name="Sato S."/>
            <person name="Yoshikawa S."/>
            <person name="Yamada K."/>
            <person name="Nakamura Y."/>
            <person name="Ichinomiya M."/>
            <person name="Sato N."/>
            <person name="Blanc-Mathieu R."/>
            <person name="Endo H."/>
            <person name="Kuwata A."/>
            <person name="Ogata H."/>
        </authorList>
    </citation>
    <scope>NUCLEOTIDE SEQUENCE [LARGE SCALE GENOMIC DNA]</scope>
</reference>
<evidence type="ECO:0000313" key="4">
    <source>
        <dbReference type="Proteomes" id="UP001165060"/>
    </source>
</evidence>
<name>A0ABQ6M7H2_9STRA</name>
<evidence type="ECO:0000256" key="1">
    <source>
        <dbReference type="SAM" id="Coils"/>
    </source>
</evidence>
<evidence type="ECO:0000256" key="2">
    <source>
        <dbReference type="SAM" id="Phobius"/>
    </source>
</evidence>
<gene>
    <name evidence="3" type="ORF">TeGR_g6743</name>
</gene>
<evidence type="ECO:0000313" key="3">
    <source>
        <dbReference type="EMBL" id="GMI21079.1"/>
    </source>
</evidence>
<keyword evidence="2" id="KW-0472">Membrane</keyword>
<organism evidence="3 4">
    <name type="scientific">Tetraparma gracilis</name>
    <dbReference type="NCBI Taxonomy" id="2962635"/>
    <lineage>
        <taxon>Eukaryota</taxon>
        <taxon>Sar</taxon>
        <taxon>Stramenopiles</taxon>
        <taxon>Ochrophyta</taxon>
        <taxon>Bolidophyceae</taxon>
        <taxon>Parmales</taxon>
        <taxon>Triparmaceae</taxon>
        <taxon>Tetraparma</taxon>
    </lineage>
</organism>
<keyword evidence="1" id="KW-0175">Coiled coil</keyword>
<accession>A0ABQ6M7H2</accession>
<dbReference type="EMBL" id="BRYB01000035">
    <property type="protein sequence ID" value="GMI21079.1"/>
    <property type="molecule type" value="Genomic_DNA"/>
</dbReference>
<sequence>MTGVTLAPTPQDSSTLLASLSLACCCGGKTSKHLANLYIATAVLAALSCVSCSIVAGVWLSCTDSYDYYYDDYYWQNYHDHYYYDDSHGGGCNFEFSAVLSMAPSADIALEGDEGRPYSPFVCAYELTANSEVESILGLWRQDNPEVGKSGDYCRAFPDSWEATAHFENYDSYASTIFDESHYPYDSSCLAGVLRNLLKTSLPACHGDTEACSADGVFNDEDVYCENASSEVSRLSDGECNFCEMKEVSDIYGCICTCSESGHSDDGFADLDLDALEAAKIYDTSETGVFSVTITKGEEIMHTDVGPYYYNDRQYSYCWRPSEDGRFGYVSLISAILQFFLCYLCSRNADRMKQLLGSVGGAAAVQGIEMGVVGGAGNGVSHGADGEVTFHPGGGYVGGMMMPNNVQPGMAGMQLVPQQPQQFVLGAPPPQVSEQERRLQQQSAQLEQQRQQLLVAQQEQILRNNQALGGAFHPNGTVANVPQATAILEDAQFK</sequence>
<keyword evidence="2" id="KW-1133">Transmembrane helix</keyword>
<keyword evidence="4" id="KW-1185">Reference proteome</keyword>
<protein>
    <submittedName>
        <fullName evidence="3">Uncharacterized protein</fullName>
    </submittedName>
</protein>
<feature type="transmembrane region" description="Helical" evidence="2">
    <location>
        <begin position="37"/>
        <end position="60"/>
    </location>
</feature>